<sequence>GLQVDVRRALKFKGFTNLNHLIEEATFVEQEILQNEPNVVFSPSARYNVGCKSLFLLCNPQ</sequence>
<dbReference type="WBParaSite" id="nRc.2.0.1.t05735-RA">
    <property type="protein sequence ID" value="nRc.2.0.1.t05735-RA"/>
    <property type="gene ID" value="nRc.2.0.1.g05735"/>
</dbReference>
<organism evidence="1 2">
    <name type="scientific">Romanomermis culicivorax</name>
    <name type="common">Nematode worm</name>
    <dbReference type="NCBI Taxonomy" id="13658"/>
    <lineage>
        <taxon>Eukaryota</taxon>
        <taxon>Metazoa</taxon>
        <taxon>Ecdysozoa</taxon>
        <taxon>Nematoda</taxon>
        <taxon>Enoplea</taxon>
        <taxon>Dorylaimia</taxon>
        <taxon>Mermithida</taxon>
        <taxon>Mermithoidea</taxon>
        <taxon>Mermithidae</taxon>
        <taxon>Romanomermis</taxon>
    </lineage>
</organism>
<evidence type="ECO:0000313" key="1">
    <source>
        <dbReference type="Proteomes" id="UP000887565"/>
    </source>
</evidence>
<proteinExistence type="predicted"/>
<dbReference type="Proteomes" id="UP000887565">
    <property type="component" value="Unplaced"/>
</dbReference>
<name>A0A915HVC3_ROMCU</name>
<protein>
    <submittedName>
        <fullName evidence="2">Uncharacterized protein</fullName>
    </submittedName>
</protein>
<evidence type="ECO:0000313" key="2">
    <source>
        <dbReference type="WBParaSite" id="nRc.2.0.1.t05735-RA"/>
    </source>
</evidence>
<keyword evidence="1" id="KW-1185">Reference proteome</keyword>
<reference evidence="2" key="1">
    <citation type="submission" date="2022-11" db="UniProtKB">
        <authorList>
            <consortium name="WormBaseParasite"/>
        </authorList>
    </citation>
    <scope>IDENTIFICATION</scope>
</reference>
<dbReference type="AlphaFoldDB" id="A0A915HVC3"/>
<accession>A0A915HVC3</accession>